<sequence length="74" mass="8229">MDNEGESEENLSATLTRTLTTTTITTKAVLLHLLLHYHHHKSKPHLLNNKVPRLPSYKTVSGLTNIPPFLSVGT</sequence>
<proteinExistence type="predicted"/>
<dbReference type="AlphaFoldDB" id="A0A5B7FJ17"/>
<accession>A0A5B7FJ17</accession>
<organism evidence="1 2">
    <name type="scientific">Portunus trituberculatus</name>
    <name type="common">Swimming crab</name>
    <name type="synonym">Neptunus trituberculatus</name>
    <dbReference type="NCBI Taxonomy" id="210409"/>
    <lineage>
        <taxon>Eukaryota</taxon>
        <taxon>Metazoa</taxon>
        <taxon>Ecdysozoa</taxon>
        <taxon>Arthropoda</taxon>
        <taxon>Crustacea</taxon>
        <taxon>Multicrustacea</taxon>
        <taxon>Malacostraca</taxon>
        <taxon>Eumalacostraca</taxon>
        <taxon>Eucarida</taxon>
        <taxon>Decapoda</taxon>
        <taxon>Pleocyemata</taxon>
        <taxon>Brachyura</taxon>
        <taxon>Eubrachyura</taxon>
        <taxon>Portunoidea</taxon>
        <taxon>Portunidae</taxon>
        <taxon>Portuninae</taxon>
        <taxon>Portunus</taxon>
    </lineage>
</organism>
<evidence type="ECO:0000313" key="2">
    <source>
        <dbReference type="Proteomes" id="UP000324222"/>
    </source>
</evidence>
<protein>
    <submittedName>
        <fullName evidence="1">Uncharacterized protein</fullName>
    </submittedName>
</protein>
<keyword evidence="2" id="KW-1185">Reference proteome</keyword>
<dbReference type="EMBL" id="VSRR010006759">
    <property type="protein sequence ID" value="MPC45507.1"/>
    <property type="molecule type" value="Genomic_DNA"/>
</dbReference>
<dbReference type="Proteomes" id="UP000324222">
    <property type="component" value="Unassembled WGS sequence"/>
</dbReference>
<reference evidence="1 2" key="1">
    <citation type="submission" date="2019-05" db="EMBL/GenBank/DDBJ databases">
        <title>Another draft genome of Portunus trituberculatus and its Hox gene families provides insights of decapod evolution.</title>
        <authorList>
            <person name="Jeong J.-H."/>
            <person name="Song I."/>
            <person name="Kim S."/>
            <person name="Choi T."/>
            <person name="Kim D."/>
            <person name="Ryu S."/>
            <person name="Kim W."/>
        </authorList>
    </citation>
    <scope>NUCLEOTIDE SEQUENCE [LARGE SCALE GENOMIC DNA]</scope>
    <source>
        <tissue evidence="1">Muscle</tissue>
    </source>
</reference>
<name>A0A5B7FJ17_PORTR</name>
<comment type="caution">
    <text evidence="1">The sequence shown here is derived from an EMBL/GenBank/DDBJ whole genome shotgun (WGS) entry which is preliminary data.</text>
</comment>
<evidence type="ECO:0000313" key="1">
    <source>
        <dbReference type="EMBL" id="MPC45507.1"/>
    </source>
</evidence>
<gene>
    <name evidence="1" type="ORF">E2C01_039206</name>
</gene>